<protein>
    <submittedName>
        <fullName evidence="2">Uncharacterized protein</fullName>
    </submittedName>
</protein>
<evidence type="ECO:0000313" key="4">
    <source>
        <dbReference type="Proteomes" id="UP000602510"/>
    </source>
</evidence>
<proteinExistence type="predicted"/>
<feature type="region of interest" description="Disordered" evidence="1">
    <location>
        <begin position="48"/>
        <end position="82"/>
    </location>
</feature>
<organism evidence="2 4">
    <name type="scientific">Phytophthora infestans</name>
    <name type="common">Potato late blight agent</name>
    <name type="synonym">Botrytis infestans</name>
    <dbReference type="NCBI Taxonomy" id="4787"/>
    <lineage>
        <taxon>Eukaryota</taxon>
        <taxon>Sar</taxon>
        <taxon>Stramenopiles</taxon>
        <taxon>Oomycota</taxon>
        <taxon>Peronosporomycetes</taxon>
        <taxon>Peronosporales</taxon>
        <taxon>Peronosporaceae</taxon>
        <taxon>Phytophthora</taxon>
    </lineage>
</organism>
<dbReference type="AlphaFoldDB" id="A0A833SWS6"/>
<dbReference type="EMBL" id="WSZM01000370">
    <property type="protein sequence ID" value="KAF4034375.1"/>
    <property type="molecule type" value="Genomic_DNA"/>
</dbReference>
<evidence type="ECO:0000313" key="2">
    <source>
        <dbReference type="EMBL" id="KAF4034375.1"/>
    </source>
</evidence>
<name>A0A833SWS6_PHYIN</name>
<sequence>MTVTTTAEVPLNANRAAHLHPVQFEIVVVPGIIRSLNQCHTLRGCESLNDGVAPENRSKHVPIEKRRPQENYKTVKGTQVFS</sequence>
<accession>A0A833SWS6</accession>
<feature type="compositionally biased region" description="Basic and acidic residues" evidence="1">
    <location>
        <begin position="56"/>
        <end position="70"/>
    </location>
</feature>
<gene>
    <name evidence="2" type="ORF">GN244_ATG13659</name>
    <name evidence="3" type="ORF">GN958_ATG04524</name>
</gene>
<dbReference type="EMBL" id="JAACNO010000629">
    <property type="protein sequence ID" value="KAF4146284.1"/>
    <property type="molecule type" value="Genomic_DNA"/>
</dbReference>
<comment type="caution">
    <text evidence="2">The sequence shown here is derived from an EMBL/GenBank/DDBJ whole genome shotgun (WGS) entry which is preliminary data.</text>
</comment>
<reference evidence="2" key="1">
    <citation type="submission" date="2020-04" db="EMBL/GenBank/DDBJ databases">
        <title>Hybrid Assembly of Korean Phytophthora infestans isolates.</title>
        <authorList>
            <person name="Prokchorchik M."/>
            <person name="Lee Y."/>
            <person name="Seo J."/>
            <person name="Cho J.-H."/>
            <person name="Park Y.-E."/>
            <person name="Jang D.-C."/>
            <person name="Im J.-S."/>
            <person name="Choi J.-G."/>
            <person name="Park H.-J."/>
            <person name="Lee G.-B."/>
            <person name="Lee Y.-G."/>
            <person name="Hong S.-Y."/>
            <person name="Cho K."/>
            <person name="Sohn K.H."/>
        </authorList>
    </citation>
    <scope>NUCLEOTIDE SEQUENCE</scope>
    <source>
        <strain evidence="2">KR_1_A1</strain>
        <strain evidence="3">KR_2_A2</strain>
    </source>
</reference>
<evidence type="ECO:0000256" key="1">
    <source>
        <dbReference type="SAM" id="MobiDB-lite"/>
    </source>
</evidence>
<keyword evidence="4" id="KW-1185">Reference proteome</keyword>
<dbReference type="Proteomes" id="UP000704712">
    <property type="component" value="Unassembled WGS sequence"/>
</dbReference>
<evidence type="ECO:0000313" key="3">
    <source>
        <dbReference type="EMBL" id="KAF4146284.1"/>
    </source>
</evidence>
<dbReference type="Proteomes" id="UP000602510">
    <property type="component" value="Unassembled WGS sequence"/>
</dbReference>